<gene>
    <name evidence="1" type="ORF">DPMN_189467</name>
</gene>
<organism evidence="1 2">
    <name type="scientific">Dreissena polymorpha</name>
    <name type="common">Zebra mussel</name>
    <name type="synonym">Mytilus polymorpha</name>
    <dbReference type="NCBI Taxonomy" id="45954"/>
    <lineage>
        <taxon>Eukaryota</taxon>
        <taxon>Metazoa</taxon>
        <taxon>Spiralia</taxon>
        <taxon>Lophotrochozoa</taxon>
        <taxon>Mollusca</taxon>
        <taxon>Bivalvia</taxon>
        <taxon>Autobranchia</taxon>
        <taxon>Heteroconchia</taxon>
        <taxon>Euheterodonta</taxon>
        <taxon>Imparidentia</taxon>
        <taxon>Neoheterodontei</taxon>
        <taxon>Myida</taxon>
        <taxon>Dreissenoidea</taxon>
        <taxon>Dreissenidae</taxon>
        <taxon>Dreissena</taxon>
    </lineage>
</organism>
<evidence type="ECO:0000313" key="1">
    <source>
        <dbReference type="EMBL" id="KAH3754786.1"/>
    </source>
</evidence>
<reference evidence="1" key="1">
    <citation type="journal article" date="2019" name="bioRxiv">
        <title>The Genome of the Zebra Mussel, Dreissena polymorpha: A Resource for Invasive Species Research.</title>
        <authorList>
            <person name="McCartney M.A."/>
            <person name="Auch B."/>
            <person name="Kono T."/>
            <person name="Mallez S."/>
            <person name="Zhang Y."/>
            <person name="Obille A."/>
            <person name="Becker A."/>
            <person name="Abrahante J.E."/>
            <person name="Garbe J."/>
            <person name="Badalamenti J.P."/>
            <person name="Herman A."/>
            <person name="Mangelson H."/>
            <person name="Liachko I."/>
            <person name="Sullivan S."/>
            <person name="Sone E.D."/>
            <person name="Koren S."/>
            <person name="Silverstein K.A.T."/>
            <person name="Beckman K.B."/>
            <person name="Gohl D.M."/>
        </authorList>
    </citation>
    <scope>NUCLEOTIDE SEQUENCE</scope>
    <source>
        <strain evidence="1">Duluth1</strain>
        <tissue evidence="1">Whole animal</tissue>
    </source>
</reference>
<name>A0A9D4DU61_DREPO</name>
<sequence length="130" mass="14604">MISLALLRVSQDLFDIDIGDLTAVDKDQAICETNITDWERPATEIMEELKLTQPDADTGEEDENSALPPSCAVCSVSETCQFIDHLKNVALAKINQVMLDSIMKFQDEFFAHWVKCASVQKKISEFFSVE</sequence>
<proteinExistence type="predicted"/>
<dbReference type="Proteomes" id="UP000828390">
    <property type="component" value="Unassembled WGS sequence"/>
</dbReference>
<accession>A0A9D4DU61</accession>
<dbReference type="AlphaFoldDB" id="A0A9D4DU61"/>
<evidence type="ECO:0000313" key="2">
    <source>
        <dbReference type="Proteomes" id="UP000828390"/>
    </source>
</evidence>
<dbReference type="EMBL" id="JAIWYP010000010">
    <property type="protein sequence ID" value="KAH3754786.1"/>
    <property type="molecule type" value="Genomic_DNA"/>
</dbReference>
<comment type="caution">
    <text evidence="1">The sequence shown here is derived from an EMBL/GenBank/DDBJ whole genome shotgun (WGS) entry which is preliminary data.</text>
</comment>
<protein>
    <submittedName>
        <fullName evidence="1">Uncharacterized protein</fullName>
    </submittedName>
</protein>
<keyword evidence="2" id="KW-1185">Reference proteome</keyword>
<reference evidence="1" key="2">
    <citation type="submission" date="2020-11" db="EMBL/GenBank/DDBJ databases">
        <authorList>
            <person name="McCartney M.A."/>
            <person name="Auch B."/>
            <person name="Kono T."/>
            <person name="Mallez S."/>
            <person name="Becker A."/>
            <person name="Gohl D.M."/>
            <person name="Silverstein K.A.T."/>
            <person name="Koren S."/>
            <person name="Bechman K.B."/>
            <person name="Herman A."/>
            <person name="Abrahante J.E."/>
            <person name="Garbe J."/>
        </authorList>
    </citation>
    <scope>NUCLEOTIDE SEQUENCE</scope>
    <source>
        <strain evidence="1">Duluth1</strain>
        <tissue evidence="1">Whole animal</tissue>
    </source>
</reference>